<feature type="binding site" evidence="5">
    <location>
        <position position="453"/>
    </location>
    <ligand>
        <name>Zn(2+)</name>
        <dbReference type="ChEBI" id="CHEBI:29105"/>
        <label>1</label>
    </ligand>
</feature>
<accession>A0A2A9MLJ4</accession>
<reference evidence="9 10" key="1">
    <citation type="submission" date="2017-09" db="EMBL/GenBank/DDBJ databases">
        <title>Genome sequencing of Besnoitia besnoiti strain Bb-Ger1.</title>
        <authorList>
            <person name="Schares G."/>
            <person name="Venepally P."/>
            <person name="Lorenzi H.A."/>
        </authorList>
    </citation>
    <scope>NUCLEOTIDE SEQUENCE [LARGE SCALE GENOMIC DNA]</scope>
    <source>
        <strain evidence="9 10">Bb-Ger1</strain>
    </source>
</reference>
<evidence type="ECO:0000313" key="10">
    <source>
        <dbReference type="Proteomes" id="UP000224006"/>
    </source>
</evidence>
<dbReference type="EC" id="3.1.4.-" evidence="6"/>
<feature type="active site" description="Proton donor" evidence="3">
    <location>
        <position position="412"/>
    </location>
</feature>
<dbReference type="SUPFAM" id="SSF109604">
    <property type="entry name" value="HD-domain/PDEase-like"/>
    <property type="match status" value="1"/>
</dbReference>
<sequence>MLGQAGGRLLPTFEGEIGWTTIVPFLLFSAILGGIEWPKFALITIVESLSVVVSVSILPTKLPPCSRIPLQVFNIVAMIIANFTVRRLEIYRRLRYLEYRFAAGQLRLFEDEAARFIQASPAEDAFYCVKECERLLSEQLYSPGKGVTTTQALYNCILYLTRAEIKLSLFDEHAATDPFLFYLEEGPSASSADTEGVTVPHNRQASPPSKASQETPAAVQIALDKSRKETTSGDAAEDTGWRARRQKEKQAQRGTSESTTPKPLPPAEDALSNPVKAYRRKQYPSGGRRTIEESRKTAYREFGNALASTFGLAASARQESTLLGSLHDSQGRPGQSSASTRTAEDTAANVLRTERSGSVSALESIDDTIRSLVEGVGVDWDLDMFELCKKTNRMTLMAAGFWLRQYRHNPYHNEQHGAAVAHMVVFLLCACHAWQMYRPLHQAAIIVGALVHDVGHFGMNNNYVVNSSHPLAITYNDRSVLESFHSALAFRIMNSRGNDEVNIAEAFLPEDKKEFRKYIIELVLETDIFFHYEFVSRFRLRRQMSSLYSTLGEKTSFPNGDQNIVQFAHVSSRTRMGAEEDTEEDAKDLVLLAKACLRSADVGHAAVEWRQHYLYSKAVQTEFFNQGKKEKEMGLRISPCCDPDATDVAKCQDGFITFISRPIFDELSLINPSGAIMQKCVPLLNGNLATWNRIKAKGIQWDSDEALQEGLDLASG</sequence>
<feature type="binding site" evidence="5">
    <location>
        <position position="416"/>
    </location>
    <ligand>
        <name>Zn(2+)</name>
        <dbReference type="ChEBI" id="CHEBI:29105"/>
        <label>1</label>
    </ligand>
</feature>
<evidence type="ECO:0000256" key="6">
    <source>
        <dbReference type="RuleBase" id="RU363067"/>
    </source>
</evidence>
<dbReference type="InterPro" id="IPR023088">
    <property type="entry name" value="PDEase"/>
</dbReference>
<feature type="binding site" evidence="4">
    <location>
        <position position="601"/>
    </location>
    <ligand>
        <name>AMP</name>
        <dbReference type="ChEBI" id="CHEBI:456215"/>
    </ligand>
</feature>
<keyword evidence="1 5" id="KW-0479">Metal-binding</keyword>
<feature type="region of interest" description="Disordered" evidence="7">
    <location>
        <begin position="325"/>
        <end position="346"/>
    </location>
</feature>
<feature type="binding site" evidence="5">
    <location>
        <position position="452"/>
    </location>
    <ligand>
        <name>Zn(2+)</name>
        <dbReference type="ChEBI" id="CHEBI:29105"/>
        <label>1</label>
    </ligand>
</feature>
<dbReference type="GO" id="GO:0007165">
    <property type="term" value="P:signal transduction"/>
    <property type="evidence" value="ECO:0007669"/>
    <property type="project" value="InterPro"/>
</dbReference>
<dbReference type="InterPro" id="IPR023174">
    <property type="entry name" value="PDEase_CS"/>
</dbReference>
<feature type="region of interest" description="Disordered" evidence="7">
    <location>
        <begin position="191"/>
        <end position="292"/>
    </location>
</feature>
<evidence type="ECO:0000256" key="1">
    <source>
        <dbReference type="ARBA" id="ARBA00022723"/>
    </source>
</evidence>
<feature type="domain" description="PDEase" evidence="8">
    <location>
        <begin position="298"/>
        <end position="698"/>
    </location>
</feature>
<dbReference type="OrthoDB" id="333454at2759"/>
<dbReference type="GO" id="GO:0046872">
    <property type="term" value="F:metal ion binding"/>
    <property type="evidence" value="ECO:0007669"/>
    <property type="project" value="UniProtKB-KW"/>
</dbReference>
<comment type="similarity">
    <text evidence="6">Belongs to the cyclic nucleotide phosphodiesterase family.</text>
</comment>
<feature type="binding site" evidence="4">
    <location>
        <position position="652"/>
    </location>
    <ligand>
        <name>AMP</name>
        <dbReference type="ChEBI" id="CHEBI:456215"/>
    </ligand>
</feature>
<keyword evidence="10" id="KW-1185">Reference proteome</keyword>
<evidence type="ECO:0000256" key="2">
    <source>
        <dbReference type="ARBA" id="ARBA00022801"/>
    </source>
</evidence>
<evidence type="ECO:0000259" key="8">
    <source>
        <dbReference type="PROSITE" id="PS51845"/>
    </source>
</evidence>
<dbReference type="InterPro" id="IPR003607">
    <property type="entry name" value="HD/PDEase_dom"/>
</dbReference>
<dbReference type="PANTHER" id="PTHR11347">
    <property type="entry name" value="CYCLIC NUCLEOTIDE PHOSPHODIESTERASE"/>
    <property type="match status" value="1"/>
</dbReference>
<dbReference type="KEGG" id="bbes:BESB_047650"/>
<dbReference type="GeneID" id="40309695"/>
<evidence type="ECO:0000256" key="3">
    <source>
        <dbReference type="PIRSR" id="PIRSR623088-1"/>
    </source>
</evidence>
<dbReference type="Proteomes" id="UP000224006">
    <property type="component" value="Chromosome III"/>
</dbReference>
<comment type="cofactor">
    <cofactor evidence="6">
        <name>a divalent metal cation</name>
        <dbReference type="ChEBI" id="CHEBI:60240"/>
    </cofactor>
    <text evidence="6">Binds 2 divalent metal cations per subunit. Site 1 may preferentially bind zinc ions, while site 2 has a preference for magnesium and/or manganese ions.</text>
</comment>
<dbReference type="InterPro" id="IPR002073">
    <property type="entry name" value="PDEase_catalytic_dom"/>
</dbReference>
<dbReference type="Pfam" id="PF00233">
    <property type="entry name" value="PDEase_I"/>
    <property type="match status" value="1"/>
</dbReference>
<evidence type="ECO:0000313" key="9">
    <source>
        <dbReference type="EMBL" id="PFH36573.1"/>
    </source>
</evidence>
<feature type="binding site" evidence="4">
    <location>
        <position position="453"/>
    </location>
    <ligand>
        <name>AMP</name>
        <dbReference type="ChEBI" id="CHEBI:456215"/>
    </ligand>
</feature>
<dbReference type="PRINTS" id="PR00387">
    <property type="entry name" value="PDIESTERASE1"/>
</dbReference>
<evidence type="ECO:0000256" key="7">
    <source>
        <dbReference type="SAM" id="MobiDB-lite"/>
    </source>
</evidence>
<dbReference type="EMBL" id="NWUJ01000003">
    <property type="protein sequence ID" value="PFH36573.1"/>
    <property type="molecule type" value="Genomic_DNA"/>
</dbReference>
<evidence type="ECO:0000256" key="4">
    <source>
        <dbReference type="PIRSR" id="PIRSR623088-2"/>
    </source>
</evidence>
<gene>
    <name evidence="9" type="ORF">BESB_047650</name>
</gene>
<proteinExistence type="inferred from homology"/>
<evidence type="ECO:0000256" key="5">
    <source>
        <dbReference type="PIRSR" id="PIRSR623088-3"/>
    </source>
</evidence>
<feature type="binding site" evidence="5">
    <location>
        <position position="453"/>
    </location>
    <ligand>
        <name>Zn(2+)</name>
        <dbReference type="ChEBI" id="CHEBI:29105"/>
        <label>2</label>
    </ligand>
</feature>
<dbReference type="CDD" id="cd00077">
    <property type="entry name" value="HDc"/>
    <property type="match status" value="1"/>
</dbReference>
<feature type="binding site" evidence="4">
    <location>
        <begin position="412"/>
        <end position="416"/>
    </location>
    <ligand>
        <name>AMP</name>
        <dbReference type="ChEBI" id="CHEBI:456215"/>
    </ligand>
</feature>
<dbReference type="Gene3D" id="1.10.1300.10">
    <property type="entry name" value="3'5'-cyclic nucleotide phosphodiesterase, catalytic domain"/>
    <property type="match status" value="1"/>
</dbReference>
<dbReference type="InterPro" id="IPR036971">
    <property type="entry name" value="PDEase_catalytic_dom_sf"/>
</dbReference>
<feature type="compositionally biased region" description="Polar residues" evidence="7">
    <location>
        <begin position="201"/>
        <end position="215"/>
    </location>
</feature>
<dbReference type="AlphaFoldDB" id="A0A2A9MLJ4"/>
<dbReference type="GO" id="GO:0004114">
    <property type="term" value="F:3',5'-cyclic-nucleotide phosphodiesterase activity"/>
    <property type="evidence" value="ECO:0007669"/>
    <property type="project" value="InterPro"/>
</dbReference>
<comment type="caution">
    <text evidence="9">The sequence shown here is derived from an EMBL/GenBank/DDBJ whole genome shotgun (WGS) entry which is preliminary data.</text>
</comment>
<organism evidence="9 10">
    <name type="scientific">Besnoitia besnoiti</name>
    <name type="common">Apicomplexan protozoan</name>
    <dbReference type="NCBI Taxonomy" id="94643"/>
    <lineage>
        <taxon>Eukaryota</taxon>
        <taxon>Sar</taxon>
        <taxon>Alveolata</taxon>
        <taxon>Apicomplexa</taxon>
        <taxon>Conoidasida</taxon>
        <taxon>Coccidia</taxon>
        <taxon>Eucoccidiorida</taxon>
        <taxon>Eimeriorina</taxon>
        <taxon>Sarcocystidae</taxon>
        <taxon>Besnoitia</taxon>
    </lineage>
</organism>
<feature type="compositionally biased region" description="Polar residues" evidence="7">
    <location>
        <begin position="332"/>
        <end position="341"/>
    </location>
</feature>
<name>A0A2A9MLJ4_BESBE</name>
<feature type="binding site" evidence="5">
    <location>
        <position position="601"/>
    </location>
    <ligand>
        <name>Zn(2+)</name>
        <dbReference type="ChEBI" id="CHEBI:29105"/>
        <label>1</label>
    </ligand>
</feature>
<dbReference type="VEuPathDB" id="ToxoDB:BESB_047650"/>
<dbReference type="PROSITE" id="PS51845">
    <property type="entry name" value="PDEASE_I_2"/>
    <property type="match status" value="1"/>
</dbReference>
<dbReference type="PROSITE" id="PS00126">
    <property type="entry name" value="PDEASE_I_1"/>
    <property type="match status" value="1"/>
</dbReference>
<dbReference type="STRING" id="94643.A0A2A9MLJ4"/>
<dbReference type="RefSeq" id="XP_029220582.1">
    <property type="nucleotide sequence ID" value="XM_029363216.1"/>
</dbReference>
<keyword evidence="2 6" id="KW-0378">Hydrolase</keyword>
<protein>
    <recommendedName>
        <fullName evidence="6">Phosphodiesterase</fullName>
        <ecNumber evidence="6">3.1.4.-</ecNumber>
    </recommendedName>
</protein>